<dbReference type="InterPro" id="IPR055369">
    <property type="entry name" value="WH2_Lhr"/>
</dbReference>
<evidence type="ECO:0000256" key="6">
    <source>
        <dbReference type="ARBA" id="ARBA00023125"/>
    </source>
</evidence>
<dbReference type="GO" id="GO:0005524">
    <property type="term" value="F:ATP binding"/>
    <property type="evidence" value="ECO:0007669"/>
    <property type="project" value="UniProtKB-KW"/>
</dbReference>
<evidence type="ECO:0000256" key="1">
    <source>
        <dbReference type="ARBA" id="ARBA00022741"/>
    </source>
</evidence>
<evidence type="ECO:0000256" key="2">
    <source>
        <dbReference type="ARBA" id="ARBA00022763"/>
    </source>
</evidence>
<dbReference type="Proteomes" id="UP000054314">
    <property type="component" value="Unassembled WGS sequence"/>
</dbReference>
<evidence type="ECO:0000313" key="13">
    <source>
        <dbReference type="EMBL" id="KGM11051.1"/>
    </source>
</evidence>
<dbReference type="InterPro" id="IPR003593">
    <property type="entry name" value="AAA+_ATPase"/>
</dbReference>
<dbReference type="Pfam" id="PF00270">
    <property type="entry name" value="DEAD"/>
    <property type="match status" value="1"/>
</dbReference>
<dbReference type="Pfam" id="PF19306">
    <property type="entry name" value="WHD_Lhr"/>
    <property type="match status" value="1"/>
</dbReference>
<dbReference type="SUPFAM" id="SSF52540">
    <property type="entry name" value="P-loop containing nucleoside triphosphate hydrolases"/>
    <property type="match status" value="1"/>
</dbReference>
<dbReference type="Pfam" id="PF00271">
    <property type="entry name" value="Helicase_C"/>
    <property type="match status" value="1"/>
</dbReference>
<reference evidence="13 14" key="1">
    <citation type="submission" date="2013-08" db="EMBL/GenBank/DDBJ databases">
        <title>Genome sequencing of Cellulomonas bogoriensis 69B4.</title>
        <authorList>
            <person name="Chen F."/>
            <person name="Li Y."/>
            <person name="Wang G."/>
        </authorList>
    </citation>
    <scope>NUCLEOTIDE SEQUENCE [LARGE SCALE GENOMIC DNA]</scope>
    <source>
        <strain evidence="13 14">69B4</strain>
    </source>
</reference>
<evidence type="ECO:0000256" key="9">
    <source>
        <dbReference type="ARBA" id="ARBA00093467"/>
    </source>
</evidence>
<dbReference type="PROSITE" id="PS51192">
    <property type="entry name" value="HELICASE_ATP_BIND_1"/>
    <property type="match status" value="1"/>
</dbReference>
<sequence>MLGRFSAPTREWFSGAFEAPTPAQVGAWRAVDAGDHALVVAPTGSGKTLAAFLWALDGLLTSPPPQDPALRCRILYVSPLKALAADVERNLRSPLVGIGHAAARSGTTVTDVTVGVRTADTPAAERRAFATRPADVLITTPESLFLVLTSAARNGLRGVQTVIVDEIHALAGTKRGAHLALTLERLDALLEADGTGPAQRVGLSATVRPPEAVADFLAGRRTPGEGGRGTTVVRPEHTKEVQVEVVVPVPDLTDLARDGGDDPAAEGFSGSAAGGPRRPSVWPHVEERVVDLVGAHRSTLVFTNSRRGAERLTARVNEVWAGRQGQDVPDPGTLAPAAAPGQSGTAAGVGTREGEPVLARAHHGSMSRAERTRTETELKAGRLPAVVATSSLELGIDMGAVDLVVQVGSPPSVASGLQRVGRAGHQVGAVSRGVVLPTFRGELVPAAVVARRMREGQIEHLHVPRTPLDVLAQQVVAMVAVQDWEVEELASVVRRAAPFADLGEGTLTAVLDMLAGRYPSEEFAELRPRVLWDRMTGVLSARPGALRLAVTSGGTIPDRGLYGVFLAAGAAGSEDAGEVPAERGGRRVGELDEEMVYESRVGDTFTLGSSTWRIEDITPDRVLVSPAPGLPGRLPFWKGDSPGRPAELGREIGRWVRHVAAASPEDAAAEVSATGLDRWAADNLLAYLAEQREATGALPDDRTILVERFRDEIGDWRVVIHSPHGARVHAPWALVVAARLRDRYGVDAAAMHSDDGIVVRLPDVTQSGHWDVQAGRWVDDGPGPGVDLEDLLIEPEDVEEAVRREVGGSALFAARFREAAARALLLPRRSPDRRRPLWQQRQRSAQLLQVASRYPDFPILLEAARECLQDDFDLEALVSLMRDVRTRRVRVVEVLTPTPSPFAQSLLFGYTAQFLYDGDQPLAERRAAALTLDPSLLAELLGQQGTSDLADLLDPDAVRVTEAEVTGLAPERHARDLEGLVDVVRRHGPLTLDQARARVEPGARDQVVAWLEQLVTARRVLAVRLRGPARPGAPGAHREHGE</sequence>
<dbReference type="InterPro" id="IPR014001">
    <property type="entry name" value="Helicase_ATP-bd"/>
</dbReference>
<comment type="similarity">
    <text evidence="9">Belongs to the Lhr helicase family. Lhr-Core subfamily.</text>
</comment>
<dbReference type="InterPro" id="IPR027417">
    <property type="entry name" value="P-loop_NTPase"/>
</dbReference>
<feature type="domain" description="Helicase ATP-binding" evidence="11">
    <location>
        <begin position="28"/>
        <end position="225"/>
    </location>
</feature>
<keyword evidence="14" id="KW-1185">Reference proteome</keyword>
<keyword evidence="5" id="KW-0067">ATP-binding</keyword>
<dbReference type="InterPro" id="IPR045628">
    <property type="entry name" value="Lhr_WH_dom"/>
</dbReference>
<keyword evidence="8" id="KW-0413">Isomerase</keyword>
<evidence type="ECO:0000256" key="4">
    <source>
        <dbReference type="ARBA" id="ARBA00022806"/>
    </source>
</evidence>
<evidence type="ECO:0000256" key="8">
    <source>
        <dbReference type="ARBA" id="ARBA00023235"/>
    </source>
</evidence>
<organism evidence="13 14">
    <name type="scientific">Cellulomonas bogoriensis 69B4 = DSM 16987</name>
    <dbReference type="NCBI Taxonomy" id="1386082"/>
    <lineage>
        <taxon>Bacteria</taxon>
        <taxon>Bacillati</taxon>
        <taxon>Actinomycetota</taxon>
        <taxon>Actinomycetes</taxon>
        <taxon>Micrococcales</taxon>
        <taxon>Cellulomonadaceae</taxon>
        <taxon>Cellulomonas</taxon>
    </lineage>
</organism>
<dbReference type="Gene3D" id="3.40.50.300">
    <property type="entry name" value="P-loop containing nucleotide triphosphate hydrolases"/>
    <property type="match status" value="2"/>
</dbReference>
<dbReference type="InterPro" id="IPR013701">
    <property type="entry name" value="Lhr-like_DEAD/DEAH_assoc"/>
</dbReference>
<evidence type="ECO:0000313" key="14">
    <source>
        <dbReference type="Proteomes" id="UP000054314"/>
    </source>
</evidence>
<dbReference type="InterPro" id="IPR017170">
    <property type="entry name" value="Lhr-like"/>
</dbReference>
<dbReference type="GO" id="GO:0003677">
    <property type="term" value="F:DNA binding"/>
    <property type="evidence" value="ECO:0007669"/>
    <property type="project" value="UniProtKB-KW"/>
</dbReference>
<dbReference type="GO" id="GO:0004386">
    <property type="term" value="F:helicase activity"/>
    <property type="evidence" value="ECO:0007669"/>
    <property type="project" value="UniProtKB-KW"/>
</dbReference>
<feature type="domain" description="Helicase C-terminal" evidence="12">
    <location>
        <begin position="284"/>
        <end position="472"/>
    </location>
</feature>
<dbReference type="InterPro" id="IPR052511">
    <property type="entry name" value="ATP-dep_Helicase"/>
</dbReference>
<dbReference type="AlphaFoldDB" id="A0A0A0BSW2"/>
<dbReference type="InterPro" id="IPR011545">
    <property type="entry name" value="DEAD/DEAH_box_helicase_dom"/>
</dbReference>
<keyword evidence="7" id="KW-0234">DNA repair</keyword>
<feature type="compositionally biased region" description="Low complexity" evidence="10">
    <location>
        <begin position="265"/>
        <end position="275"/>
    </location>
</feature>
<feature type="region of interest" description="Disordered" evidence="10">
    <location>
        <begin position="323"/>
        <end position="350"/>
    </location>
</feature>
<dbReference type="SMART" id="SM00490">
    <property type="entry name" value="HELICc"/>
    <property type="match status" value="1"/>
</dbReference>
<keyword evidence="2" id="KW-0227">DNA damage</keyword>
<dbReference type="EMBL" id="AXCZ01000125">
    <property type="protein sequence ID" value="KGM11051.1"/>
    <property type="molecule type" value="Genomic_DNA"/>
</dbReference>
<keyword evidence="1" id="KW-0547">Nucleotide-binding</keyword>
<name>A0A0A0BSW2_9CELL</name>
<dbReference type="GO" id="GO:0006281">
    <property type="term" value="P:DNA repair"/>
    <property type="evidence" value="ECO:0007669"/>
    <property type="project" value="UniProtKB-KW"/>
</dbReference>
<dbReference type="Pfam" id="PF08494">
    <property type="entry name" value="DEAD_assoc"/>
    <property type="match status" value="1"/>
</dbReference>
<dbReference type="Pfam" id="PF23236">
    <property type="entry name" value="WHD_2nd_Lhr"/>
    <property type="match status" value="1"/>
</dbReference>
<evidence type="ECO:0000256" key="5">
    <source>
        <dbReference type="ARBA" id="ARBA00022840"/>
    </source>
</evidence>
<dbReference type="PANTHER" id="PTHR47962">
    <property type="entry name" value="ATP-DEPENDENT HELICASE LHR-RELATED-RELATED"/>
    <property type="match status" value="1"/>
</dbReference>
<protein>
    <submittedName>
        <fullName evidence="13">DEAD/DEAH box helicase</fullName>
    </submittedName>
</protein>
<evidence type="ECO:0000259" key="11">
    <source>
        <dbReference type="PROSITE" id="PS51192"/>
    </source>
</evidence>
<proteinExistence type="inferred from homology"/>
<keyword evidence="4 13" id="KW-0347">Helicase</keyword>
<dbReference type="SMART" id="SM00382">
    <property type="entry name" value="AAA"/>
    <property type="match status" value="1"/>
</dbReference>
<evidence type="ECO:0000256" key="3">
    <source>
        <dbReference type="ARBA" id="ARBA00022801"/>
    </source>
</evidence>
<dbReference type="PROSITE" id="PS51194">
    <property type="entry name" value="HELICASE_CTER"/>
    <property type="match status" value="1"/>
</dbReference>
<gene>
    <name evidence="13" type="ORF">N869_03750</name>
</gene>
<dbReference type="SMART" id="SM00487">
    <property type="entry name" value="DEXDc"/>
    <property type="match status" value="1"/>
</dbReference>
<comment type="caution">
    <text evidence="13">The sequence shown here is derived from an EMBL/GenBank/DDBJ whole genome shotgun (WGS) entry which is preliminary data.</text>
</comment>
<dbReference type="PANTHER" id="PTHR47962:SF5">
    <property type="entry name" value="ATP-DEPENDENT HELICASE LHR-RELATED"/>
    <property type="match status" value="1"/>
</dbReference>
<evidence type="ECO:0000256" key="10">
    <source>
        <dbReference type="SAM" id="MobiDB-lite"/>
    </source>
</evidence>
<dbReference type="PIRSF" id="PIRSF037307">
    <property type="entry name" value="Lhr-like_helic_prd"/>
    <property type="match status" value="1"/>
</dbReference>
<keyword evidence="6" id="KW-0238">DNA-binding</keyword>
<dbReference type="CDD" id="cd18796">
    <property type="entry name" value="SF2_C_LHR"/>
    <property type="match status" value="1"/>
</dbReference>
<evidence type="ECO:0000259" key="12">
    <source>
        <dbReference type="PROSITE" id="PS51194"/>
    </source>
</evidence>
<dbReference type="InterPro" id="IPR001650">
    <property type="entry name" value="Helicase_C-like"/>
</dbReference>
<evidence type="ECO:0000256" key="7">
    <source>
        <dbReference type="ARBA" id="ARBA00023204"/>
    </source>
</evidence>
<feature type="region of interest" description="Disordered" evidence="10">
    <location>
        <begin position="255"/>
        <end position="280"/>
    </location>
</feature>
<keyword evidence="3" id="KW-0378">Hydrolase</keyword>
<accession>A0A0A0BSW2</accession>
<feature type="non-terminal residue" evidence="13">
    <location>
        <position position="1042"/>
    </location>
</feature>
<dbReference type="GO" id="GO:0016887">
    <property type="term" value="F:ATP hydrolysis activity"/>
    <property type="evidence" value="ECO:0007669"/>
    <property type="project" value="TreeGrafter"/>
</dbReference>